<dbReference type="InterPro" id="IPR036525">
    <property type="entry name" value="Tubulin/FtsZ_GTPase_sf"/>
</dbReference>
<dbReference type="Proteomes" id="UP000288805">
    <property type="component" value="Unassembled WGS sequence"/>
</dbReference>
<dbReference type="GO" id="GO:0003924">
    <property type="term" value="F:GTPase activity"/>
    <property type="evidence" value="ECO:0007669"/>
    <property type="project" value="InterPro"/>
</dbReference>
<reference evidence="5 6" key="1">
    <citation type="journal article" date="2018" name="PLoS Genet.">
        <title>Population sequencing reveals clonal diversity and ancestral inbreeding in the grapevine cultivar Chardonnay.</title>
        <authorList>
            <person name="Roach M.J."/>
            <person name="Johnson D.L."/>
            <person name="Bohlmann J."/>
            <person name="van Vuuren H.J."/>
            <person name="Jones S.J."/>
            <person name="Pretorius I.S."/>
            <person name="Schmidt S.A."/>
            <person name="Borneman A.R."/>
        </authorList>
    </citation>
    <scope>NUCLEOTIDE SEQUENCE [LARGE SCALE GENOMIC DNA]</scope>
    <source>
        <strain evidence="6">cv. Chardonnay</strain>
        <tissue evidence="5">Leaf</tissue>
    </source>
</reference>
<dbReference type="PRINTS" id="PR01163">
    <property type="entry name" value="BETATUBULIN"/>
</dbReference>
<dbReference type="EMBL" id="QGNW01000394">
    <property type="protein sequence ID" value="RVW73345.1"/>
    <property type="molecule type" value="Genomic_DNA"/>
</dbReference>
<name>A0A438GMA8_VITVI</name>
<dbReference type="GO" id="GO:0005525">
    <property type="term" value="F:GTP binding"/>
    <property type="evidence" value="ECO:0007669"/>
    <property type="project" value="UniProtKB-KW"/>
</dbReference>
<keyword evidence="2" id="KW-0493">Microtubule</keyword>
<evidence type="ECO:0000313" key="5">
    <source>
        <dbReference type="EMBL" id="RVW73345.1"/>
    </source>
</evidence>
<dbReference type="Gene3D" id="3.40.50.1440">
    <property type="entry name" value="Tubulin/FtsZ, GTPase domain"/>
    <property type="match status" value="1"/>
</dbReference>
<evidence type="ECO:0000256" key="3">
    <source>
        <dbReference type="ARBA" id="ARBA00022741"/>
    </source>
</evidence>
<keyword evidence="4" id="KW-0342">GTP-binding</keyword>
<protein>
    <submittedName>
        <fullName evidence="5">Tubulin beta-2 chain</fullName>
    </submittedName>
</protein>
<dbReference type="PANTHER" id="PTHR36527">
    <property type="entry name" value="OS01G0282866 PROTEIN"/>
    <property type="match status" value="1"/>
</dbReference>
<dbReference type="InterPro" id="IPR002453">
    <property type="entry name" value="Beta_tubulin"/>
</dbReference>
<dbReference type="PRINTS" id="PR01161">
    <property type="entry name" value="TUBULIN"/>
</dbReference>
<dbReference type="GO" id="GO:0005874">
    <property type="term" value="C:microtubule"/>
    <property type="evidence" value="ECO:0007669"/>
    <property type="project" value="UniProtKB-KW"/>
</dbReference>
<evidence type="ECO:0000256" key="1">
    <source>
        <dbReference type="ARBA" id="ARBA00009636"/>
    </source>
</evidence>
<accession>A0A438GMA8</accession>
<evidence type="ECO:0000313" key="6">
    <source>
        <dbReference type="Proteomes" id="UP000288805"/>
    </source>
</evidence>
<dbReference type="InterPro" id="IPR000217">
    <property type="entry name" value="Tubulin"/>
</dbReference>
<evidence type="ECO:0000256" key="2">
    <source>
        <dbReference type="ARBA" id="ARBA00022701"/>
    </source>
</evidence>
<keyword evidence="3" id="KW-0547">Nucleotide-binding</keyword>
<proteinExistence type="inferred from homology"/>
<dbReference type="PANTHER" id="PTHR36527:SF3">
    <property type="entry name" value="OS01G0282866 PROTEIN"/>
    <property type="match status" value="1"/>
</dbReference>
<gene>
    <name evidence="5" type="primary">TUBB2_2</name>
    <name evidence="5" type="ORF">CK203_057737</name>
</gene>
<sequence length="94" mass="10971">MMREVLRIQGRPMWHPDWSQVLGGIVRRAWVVLMDLEPETMDSVRIGPYGKIFKPDNFVFGQSGAANNWAKVYYMEVVELIDFVLDVVRKEVEN</sequence>
<organism evidence="5 6">
    <name type="scientific">Vitis vinifera</name>
    <name type="common">Grape</name>
    <dbReference type="NCBI Taxonomy" id="29760"/>
    <lineage>
        <taxon>Eukaryota</taxon>
        <taxon>Viridiplantae</taxon>
        <taxon>Streptophyta</taxon>
        <taxon>Embryophyta</taxon>
        <taxon>Tracheophyta</taxon>
        <taxon>Spermatophyta</taxon>
        <taxon>Magnoliopsida</taxon>
        <taxon>eudicotyledons</taxon>
        <taxon>Gunneridae</taxon>
        <taxon>Pentapetalae</taxon>
        <taxon>rosids</taxon>
        <taxon>Vitales</taxon>
        <taxon>Vitaceae</taxon>
        <taxon>Viteae</taxon>
        <taxon>Vitis</taxon>
    </lineage>
</organism>
<dbReference type="AlphaFoldDB" id="A0A438GMA8"/>
<dbReference type="SUPFAM" id="SSF52490">
    <property type="entry name" value="Tubulin nucleotide-binding domain-like"/>
    <property type="match status" value="1"/>
</dbReference>
<comment type="caution">
    <text evidence="5">The sequence shown here is derived from an EMBL/GenBank/DDBJ whole genome shotgun (WGS) entry which is preliminary data.</text>
</comment>
<comment type="similarity">
    <text evidence="1">Belongs to the tubulin family.</text>
</comment>
<dbReference type="GO" id="GO:0005200">
    <property type="term" value="F:structural constituent of cytoskeleton"/>
    <property type="evidence" value="ECO:0007669"/>
    <property type="project" value="InterPro"/>
</dbReference>
<evidence type="ECO:0000256" key="4">
    <source>
        <dbReference type="ARBA" id="ARBA00023134"/>
    </source>
</evidence>
<dbReference type="GO" id="GO:0007017">
    <property type="term" value="P:microtubule-based process"/>
    <property type="evidence" value="ECO:0007669"/>
    <property type="project" value="InterPro"/>
</dbReference>